<dbReference type="AlphaFoldDB" id="A0A2A2PSK1"/>
<name>A0A2A2PSK1_9PSED</name>
<organism evidence="1 2">
    <name type="scientific">Pseudomonas moraviensis</name>
    <dbReference type="NCBI Taxonomy" id="321662"/>
    <lineage>
        <taxon>Bacteria</taxon>
        <taxon>Pseudomonadati</taxon>
        <taxon>Pseudomonadota</taxon>
        <taxon>Gammaproteobacteria</taxon>
        <taxon>Pseudomonadales</taxon>
        <taxon>Pseudomonadaceae</taxon>
        <taxon>Pseudomonas</taxon>
    </lineage>
</organism>
<comment type="caution">
    <text evidence="1">The sequence shown here is derived from an EMBL/GenBank/DDBJ whole genome shotgun (WGS) entry which is preliminary data.</text>
</comment>
<evidence type="ECO:0000313" key="1">
    <source>
        <dbReference type="EMBL" id="PAW58195.1"/>
    </source>
</evidence>
<reference evidence="1 2" key="1">
    <citation type="submission" date="2017-08" db="EMBL/GenBank/DDBJ databases">
        <title>Draft Genome Sequence of Pseudomonas moraviensis TYU6, isolated from Taxus cuspidata by using PacBio Single-Molecule Real-Time Technology.</title>
        <authorList>
            <person name="Baek K.-H."/>
            <person name="Mishra A.K."/>
        </authorList>
    </citation>
    <scope>NUCLEOTIDE SEQUENCE [LARGE SCALE GENOMIC DNA]</scope>
    <source>
        <strain evidence="1 2">TYU6</strain>
    </source>
</reference>
<dbReference type="EMBL" id="NRST01000001">
    <property type="protein sequence ID" value="PAW58195.1"/>
    <property type="molecule type" value="Genomic_DNA"/>
</dbReference>
<dbReference type="RefSeq" id="WP_010568090.1">
    <property type="nucleotide sequence ID" value="NZ_NRSS01000003.1"/>
</dbReference>
<protein>
    <submittedName>
        <fullName evidence="1">Uncharacterized protein</fullName>
    </submittedName>
</protein>
<dbReference type="Proteomes" id="UP000217830">
    <property type="component" value="Unassembled WGS sequence"/>
</dbReference>
<proteinExistence type="predicted"/>
<evidence type="ECO:0000313" key="2">
    <source>
        <dbReference type="Proteomes" id="UP000217830"/>
    </source>
</evidence>
<sequence length="67" mass="7320">MPEFDYEGLSPGAKTKISALALKKGWSIEQAVEAIGIEFVAMGGPALMRRPKGKLYQINPKETLERG</sequence>
<dbReference type="GeneID" id="78552182"/>
<keyword evidence="2" id="KW-1185">Reference proteome</keyword>
<accession>A0A2A2PSK1</accession>
<gene>
    <name evidence="1" type="ORF">CKQ80_23755</name>
</gene>